<comment type="caution">
    <text evidence="1">The sequence shown here is derived from an EMBL/GenBank/DDBJ whole genome shotgun (WGS) entry which is preliminary data.</text>
</comment>
<name>X1R1Y2_9ZZZZ</name>
<proteinExistence type="predicted"/>
<sequence length="54" mass="5934">PQIMMFSGGNGKTSGFKEMFLVAAIPIRNCLGKSKIILRILDLSMGLIAMLFLF</sequence>
<dbReference type="EMBL" id="BARV01039971">
    <property type="protein sequence ID" value="GAI49574.1"/>
    <property type="molecule type" value="Genomic_DNA"/>
</dbReference>
<evidence type="ECO:0000313" key="1">
    <source>
        <dbReference type="EMBL" id="GAI49574.1"/>
    </source>
</evidence>
<gene>
    <name evidence="1" type="ORF">S06H3_61083</name>
</gene>
<accession>X1R1Y2</accession>
<protein>
    <submittedName>
        <fullName evidence="1">Uncharacterized protein</fullName>
    </submittedName>
</protein>
<organism evidence="1">
    <name type="scientific">marine sediment metagenome</name>
    <dbReference type="NCBI Taxonomy" id="412755"/>
    <lineage>
        <taxon>unclassified sequences</taxon>
        <taxon>metagenomes</taxon>
        <taxon>ecological metagenomes</taxon>
    </lineage>
</organism>
<feature type="non-terminal residue" evidence="1">
    <location>
        <position position="1"/>
    </location>
</feature>
<dbReference type="AlphaFoldDB" id="X1R1Y2"/>
<reference evidence="1" key="1">
    <citation type="journal article" date="2014" name="Front. Microbiol.">
        <title>High frequency of phylogenetically diverse reductive dehalogenase-homologous genes in deep subseafloor sedimentary metagenomes.</title>
        <authorList>
            <person name="Kawai M."/>
            <person name="Futagami T."/>
            <person name="Toyoda A."/>
            <person name="Takaki Y."/>
            <person name="Nishi S."/>
            <person name="Hori S."/>
            <person name="Arai W."/>
            <person name="Tsubouchi T."/>
            <person name="Morono Y."/>
            <person name="Uchiyama I."/>
            <person name="Ito T."/>
            <person name="Fujiyama A."/>
            <person name="Inagaki F."/>
            <person name="Takami H."/>
        </authorList>
    </citation>
    <scope>NUCLEOTIDE SEQUENCE</scope>
    <source>
        <strain evidence="1">Expedition CK06-06</strain>
    </source>
</reference>